<feature type="compositionally biased region" description="Basic and acidic residues" evidence="1">
    <location>
        <begin position="107"/>
        <end position="117"/>
    </location>
</feature>
<feature type="region of interest" description="Disordered" evidence="1">
    <location>
        <begin position="93"/>
        <end position="117"/>
    </location>
</feature>
<evidence type="ECO:0000313" key="2">
    <source>
        <dbReference type="EMBL" id="CAE2293911.1"/>
    </source>
</evidence>
<protein>
    <recommendedName>
        <fullName evidence="3">RRP15-like protein</fullName>
    </recommendedName>
</protein>
<name>A0A7S4KGE1_9EUKA</name>
<sequence length="190" mass="22391">MAVNVKKNTRLYNNNSKKRKREEQEEKALPSPNKPQIVQPKPRKRGKLNMFTPEFDNIINNICCRDLPHHKTPIFALYTQPEKQLNQEKDKIKQEKQKKKEKVLIANKDHEKKAATPEESELEAKLARTASRGVIKMFEMFCDFKRKNNPLNAEREKEREKERKEKEGGDVSKGKFFEMLKQSTKETEHA</sequence>
<gene>
    <name evidence="2" type="ORF">NAES01612_LOCUS6400</name>
</gene>
<dbReference type="AlphaFoldDB" id="A0A7S4KGE1"/>
<proteinExistence type="predicted"/>
<dbReference type="InterPro" id="IPR012459">
    <property type="entry name" value="Rrp15"/>
</dbReference>
<organism evidence="2">
    <name type="scientific">Paramoeba aestuarina</name>
    <dbReference type="NCBI Taxonomy" id="180227"/>
    <lineage>
        <taxon>Eukaryota</taxon>
        <taxon>Amoebozoa</taxon>
        <taxon>Discosea</taxon>
        <taxon>Flabellinia</taxon>
        <taxon>Dactylopodida</taxon>
        <taxon>Paramoebidae</taxon>
        <taxon>Paramoeba</taxon>
    </lineage>
</organism>
<evidence type="ECO:0000256" key="1">
    <source>
        <dbReference type="SAM" id="MobiDB-lite"/>
    </source>
</evidence>
<feature type="region of interest" description="Disordered" evidence="1">
    <location>
        <begin position="149"/>
        <end position="190"/>
    </location>
</feature>
<feature type="region of interest" description="Disordered" evidence="1">
    <location>
        <begin position="1"/>
        <end position="47"/>
    </location>
</feature>
<accession>A0A7S4KGE1</accession>
<dbReference type="GO" id="GO:0006364">
    <property type="term" value="P:rRNA processing"/>
    <property type="evidence" value="ECO:0007669"/>
    <property type="project" value="InterPro"/>
</dbReference>
<evidence type="ECO:0008006" key="3">
    <source>
        <dbReference type="Google" id="ProtNLM"/>
    </source>
</evidence>
<dbReference type="EMBL" id="HBKR01009622">
    <property type="protein sequence ID" value="CAE2293911.1"/>
    <property type="molecule type" value="Transcribed_RNA"/>
</dbReference>
<feature type="compositionally biased region" description="Basic and acidic residues" evidence="1">
    <location>
        <begin position="153"/>
        <end position="190"/>
    </location>
</feature>
<dbReference type="Pfam" id="PF07890">
    <property type="entry name" value="Rrp15p"/>
    <property type="match status" value="1"/>
</dbReference>
<reference evidence="2" key="1">
    <citation type="submission" date="2021-01" db="EMBL/GenBank/DDBJ databases">
        <authorList>
            <person name="Corre E."/>
            <person name="Pelletier E."/>
            <person name="Niang G."/>
            <person name="Scheremetjew M."/>
            <person name="Finn R."/>
            <person name="Kale V."/>
            <person name="Holt S."/>
            <person name="Cochrane G."/>
            <person name="Meng A."/>
            <person name="Brown T."/>
            <person name="Cohen L."/>
        </authorList>
    </citation>
    <scope>NUCLEOTIDE SEQUENCE</scope>
    <source>
        <strain evidence="2">SoJaBio B1-5/56/2</strain>
    </source>
</reference>